<evidence type="ECO:0000313" key="3">
    <source>
        <dbReference type="Proteomes" id="UP001296873"/>
    </source>
</evidence>
<dbReference type="Proteomes" id="UP001296873">
    <property type="component" value="Unassembled WGS sequence"/>
</dbReference>
<accession>A0ABS1DKR4</accession>
<keyword evidence="3" id="KW-1185">Reference proteome</keyword>
<dbReference type="RefSeq" id="WP_200343610.1">
    <property type="nucleotide sequence ID" value="NZ_NRRL01000146.1"/>
</dbReference>
<evidence type="ECO:0000259" key="1">
    <source>
        <dbReference type="Pfam" id="PF00535"/>
    </source>
</evidence>
<dbReference type="InterPro" id="IPR029044">
    <property type="entry name" value="Nucleotide-diphossugar_trans"/>
</dbReference>
<sequence>MISVIFASHNGSRTLPLTLASFRALNRPSCGVEFIAINNASNDSTTEILESYRRYIPIKILNEPRPGKSFAINLGIRSAKGSLLVFTDDDIVADPNWLTGYIDAADTHPDVSLFSGQVRHYWEMPPPEWLRTLALEGRSYAGTPSNLSDGPVSVKYVKGPNFMVRQKVVQHLTFCEDTGINFVGQGTSHGGEETAFVKRALASGFELHHVSAARVQHIVRKEQIGILPVFKRYVRLGRAGFLQNERTDTYNGPRIFGYPRYLYKMIPKEIARIGYKWIIGRHNEGANALLDLAFICGNEIERQKRAQTSVSPIIVEHKND</sequence>
<dbReference type="Pfam" id="PF00535">
    <property type="entry name" value="Glycos_transf_2"/>
    <property type="match status" value="1"/>
</dbReference>
<comment type="caution">
    <text evidence="2">The sequence shown here is derived from an EMBL/GenBank/DDBJ whole genome shotgun (WGS) entry which is preliminary data.</text>
</comment>
<reference evidence="2 3" key="1">
    <citation type="journal article" date="2020" name="Microorganisms">
        <title>Osmotic Adaptation and Compatible Solute Biosynthesis of Phototrophic Bacteria as Revealed from Genome Analyses.</title>
        <authorList>
            <person name="Imhoff J.F."/>
            <person name="Rahn T."/>
            <person name="Kunzel S."/>
            <person name="Keller A."/>
            <person name="Neulinger S.C."/>
        </authorList>
    </citation>
    <scope>NUCLEOTIDE SEQUENCE [LARGE SCALE GENOMIC DNA]</scope>
    <source>
        <strain evidence="2 3">DSM 9895</strain>
    </source>
</reference>
<dbReference type="CDD" id="cd00761">
    <property type="entry name" value="Glyco_tranf_GTA_type"/>
    <property type="match status" value="1"/>
</dbReference>
<dbReference type="PANTHER" id="PTHR43685:SF2">
    <property type="entry name" value="GLYCOSYLTRANSFERASE 2-LIKE DOMAIN-CONTAINING PROTEIN"/>
    <property type="match status" value="1"/>
</dbReference>
<evidence type="ECO:0000313" key="2">
    <source>
        <dbReference type="EMBL" id="MBK1671116.1"/>
    </source>
</evidence>
<name>A0ABS1DKR4_9PROT</name>
<dbReference type="EMBL" id="NRRL01000146">
    <property type="protein sequence ID" value="MBK1671116.1"/>
    <property type="molecule type" value="Genomic_DNA"/>
</dbReference>
<organism evidence="2 3">
    <name type="scientific">Rhodovibrio sodomensis</name>
    <dbReference type="NCBI Taxonomy" id="1088"/>
    <lineage>
        <taxon>Bacteria</taxon>
        <taxon>Pseudomonadati</taxon>
        <taxon>Pseudomonadota</taxon>
        <taxon>Alphaproteobacteria</taxon>
        <taxon>Rhodospirillales</taxon>
        <taxon>Rhodovibrionaceae</taxon>
        <taxon>Rhodovibrio</taxon>
    </lineage>
</organism>
<dbReference type="InterPro" id="IPR050834">
    <property type="entry name" value="Glycosyltransf_2"/>
</dbReference>
<protein>
    <recommendedName>
        <fullName evidence="1">Glycosyltransferase 2-like domain-containing protein</fullName>
    </recommendedName>
</protein>
<dbReference type="InterPro" id="IPR001173">
    <property type="entry name" value="Glyco_trans_2-like"/>
</dbReference>
<feature type="domain" description="Glycosyltransferase 2-like" evidence="1">
    <location>
        <begin position="3"/>
        <end position="171"/>
    </location>
</feature>
<dbReference type="Gene3D" id="3.90.550.10">
    <property type="entry name" value="Spore Coat Polysaccharide Biosynthesis Protein SpsA, Chain A"/>
    <property type="match status" value="1"/>
</dbReference>
<gene>
    <name evidence="2" type="ORF">CKO28_24225</name>
</gene>
<dbReference type="PANTHER" id="PTHR43685">
    <property type="entry name" value="GLYCOSYLTRANSFERASE"/>
    <property type="match status" value="1"/>
</dbReference>
<dbReference type="SUPFAM" id="SSF53448">
    <property type="entry name" value="Nucleotide-diphospho-sugar transferases"/>
    <property type="match status" value="1"/>
</dbReference>
<proteinExistence type="predicted"/>